<dbReference type="GO" id="GO:0005737">
    <property type="term" value="C:cytoplasm"/>
    <property type="evidence" value="ECO:0007669"/>
    <property type="project" value="UniProtKB-ARBA"/>
</dbReference>
<dbReference type="GO" id="GO:0004364">
    <property type="term" value="F:glutathione transferase activity"/>
    <property type="evidence" value="ECO:0007669"/>
    <property type="project" value="UniProtKB-EC"/>
</dbReference>
<dbReference type="FunFam" id="3.40.30.10:FF:000156">
    <property type="entry name" value="Glutathione S-transferase 1"/>
    <property type="match status" value="1"/>
</dbReference>
<dbReference type="PANTHER" id="PTHR44051">
    <property type="entry name" value="GLUTATHIONE S-TRANSFERASE-RELATED"/>
    <property type="match status" value="1"/>
</dbReference>
<evidence type="ECO:0000313" key="6">
    <source>
        <dbReference type="EMBL" id="KYO51037.1"/>
    </source>
</evidence>
<organism evidence="6 7">
    <name type="scientific">Tistrella mobilis</name>
    <dbReference type="NCBI Taxonomy" id="171437"/>
    <lineage>
        <taxon>Bacteria</taxon>
        <taxon>Pseudomonadati</taxon>
        <taxon>Pseudomonadota</taxon>
        <taxon>Alphaproteobacteria</taxon>
        <taxon>Geminicoccales</taxon>
        <taxon>Geminicoccaceae</taxon>
        <taxon>Tistrella</taxon>
    </lineage>
</organism>
<dbReference type="SFLD" id="SFLDG00358">
    <property type="entry name" value="Main_(cytGST)"/>
    <property type="match status" value="1"/>
</dbReference>
<dbReference type="RefSeq" id="WP_062766987.1">
    <property type="nucleotide sequence ID" value="NZ_CP121045.1"/>
</dbReference>
<dbReference type="Pfam" id="PF02798">
    <property type="entry name" value="GST_N"/>
    <property type="match status" value="1"/>
</dbReference>
<evidence type="ECO:0000256" key="1">
    <source>
        <dbReference type="ARBA" id="ARBA00012452"/>
    </source>
</evidence>
<accession>A0A162KDU0</accession>
<dbReference type="SFLD" id="SFLDS00019">
    <property type="entry name" value="Glutathione_Transferase_(cytos"/>
    <property type="match status" value="1"/>
</dbReference>
<dbReference type="CDD" id="cd03046">
    <property type="entry name" value="GST_N_GTT1_like"/>
    <property type="match status" value="1"/>
</dbReference>
<dbReference type="InterPro" id="IPR004045">
    <property type="entry name" value="Glutathione_S-Trfase_N"/>
</dbReference>
<dbReference type="InterPro" id="IPR040079">
    <property type="entry name" value="Glutathione_S-Trfase"/>
</dbReference>
<dbReference type="SUPFAM" id="SSF47616">
    <property type="entry name" value="GST C-terminal domain-like"/>
    <property type="match status" value="1"/>
</dbReference>
<evidence type="ECO:0000256" key="3">
    <source>
        <dbReference type="ARBA" id="ARBA00047960"/>
    </source>
</evidence>
<comment type="catalytic activity">
    <reaction evidence="3">
        <text>RX + glutathione = an S-substituted glutathione + a halide anion + H(+)</text>
        <dbReference type="Rhea" id="RHEA:16437"/>
        <dbReference type="ChEBI" id="CHEBI:15378"/>
        <dbReference type="ChEBI" id="CHEBI:16042"/>
        <dbReference type="ChEBI" id="CHEBI:17792"/>
        <dbReference type="ChEBI" id="CHEBI:57925"/>
        <dbReference type="ChEBI" id="CHEBI:90779"/>
        <dbReference type="EC" id="2.5.1.18"/>
    </reaction>
</comment>
<gene>
    <name evidence="6" type="ORF">AUP44_10335</name>
</gene>
<evidence type="ECO:0000313" key="7">
    <source>
        <dbReference type="Proteomes" id="UP000075787"/>
    </source>
</evidence>
<dbReference type="CDD" id="cd03189">
    <property type="entry name" value="GST_C_GTT1_like"/>
    <property type="match status" value="1"/>
</dbReference>
<dbReference type="Pfam" id="PF00043">
    <property type="entry name" value="GST_C"/>
    <property type="match status" value="1"/>
</dbReference>
<dbReference type="GO" id="GO:0004601">
    <property type="term" value="F:peroxidase activity"/>
    <property type="evidence" value="ECO:0007669"/>
    <property type="project" value="UniProtKB-ARBA"/>
</dbReference>
<dbReference type="InterPro" id="IPR004046">
    <property type="entry name" value="GST_C"/>
</dbReference>
<comment type="similarity">
    <text evidence="4">Belongs to the GST superfamily.</text>
</comment>
<dbReference type="InterPro" id="IPR036249">
    <property type="entry name" value="Thioredoxin-like_sf"/>
</dbReference>
<dbReference type="InterPro" id="IPR036282">
    <property type="entry name" value="Glutathione-S-Trfase_C_sf"/>
</dbReference>
<dbReference type="PANTHER" id="PTHR44051:SF9">
    <property type="entry name" value="GLUTATHIONE S-TRANSFERASE 1"/>
    <property type="match status" value="1"/>
</dbReference>
<proteinExistence type="inferred from homology"/>
<dbReference type="Gene3D" id="3.40.30.10">
    <property type="entry name" value="Glutaredoxin"/>
    <property type="match status" value="1"/>
</dbReference>
<evidence type="ECO:0000256" key="2">
    <source>
        <dbReference type="ARBA" id="ARBA00022679"/>
    </source>
</evidence>
<protein>
    <recommendedName>
        <fullName evidence="1">glutathione transferase</fullName>
        <ecNumber evidence="1">2.5.1.18</ecNumber>
    </recommendedName>
</protein>
<name>A0A162KDU0_9PROT</name>
<dbReference type="EMBL" id="LPZR01000183">
    <property type="protein sequence ID" value="KYO51037.1"/>
    <property type="molecule type" value="Genomic_DNA"/>
</dbReference>
<dbReference type="OrthoDB" id="9810080at2"/>
<reference evidence="6 7" key="1">
    <citation type="submission" date="2015-12" db="EMBL/GenBank/DDBJ databases">
        <title>Genome sequence of Tistrella mobilis MCCC 1A02139.</title>
        <authorList>
            <person name="Lu L."/>
            <person name="Lai Q."/>
            <person name="Shao Z."/>
            <person name="Qian P."/>
        </authorList>
    </citation>
    <scope>NUCLEOTIDE SEQUENCE [LARGE SCALE GENOMIC DNA]</scope>
    <source>
        <strain evidence="6 7">MCCC 1A02139</strain>
    </source>
</reference>
<dbReference type="EC" id="2.5.1.18" evidence="1"/>
<dbReference type="GeneID" id="97240822"/>
<sequence>MIVVHHLNNSRSQRVLWLLEELGLDYEIRRYERDPATMEAPASLKAVHPLGKSPVITDGDVTVAETGAIVDYILERYGEGRLVPAAGTPERLRWRYWMHYAEGSAMPLLVMKLVLMRAPDRTPALIRPLARKITGAINAGFVDPRLNTNLAFWEAELARGPWFAGPDFTTADIMMSFPAEVSAQRIEGARNATRVQDFVKRIHARPAYRRALERGGAYAYAD</sequence>
<keyword evidence="2 6" id="KW-0808">Transferase</keyword>
<feature type="domain" description="GST N-terminal" evidence="5">
    <location>
        <begin position="1"/>
        <end position="81"/>
    </location>
</feature>
<comment type="caution">
    <text evidence="6">The sequence shown here is derived from an EMBL/GenBank/DDBJ whole genome shotgun (WGS) entry which is preliminary data.</text>
</comment>
<dbReference type="SUPFAM" id="SSF52833">
    <property type="entry name" value="Thioredoxin-like"/>
    <property type="match status" value="1"/>
</dbReference>
<dbReference type="Proteomes" id="UP000075787">
    <property type="component" value="Unassembled WGS sequence"/>
</dbReference>
<evidence type="ECO:0000256" key="4">
    <source>
        <dbReference type="RuleBase" id="RU003494"/>
    </source>
</evidence>
<dbReference type="AlphaFoldDB" id="A0A162KDU0"/>
<dbReference type="SFLD" id="SFLDG01150">
    <property type="entry name" value="Main.1:_Beta-like"/>
    <property type="match status" value="1"/>
</dbReference>
<dbReference type="Gene3D" id="1.20.1050.10">
    <property type="match status" value="1"/>
</dbReference>
<dbReference type="PROSITE" id="PS50404">
    <property type="entry name" value="GST_NTER"/>
    <property type="match status" value="1"/>
</dbReference>
<evidence type="ECO:0000259" key="5">
    <source>
        <dbReference type="PROSITE" id="PS50404"/>
    </source>
</evidence>